<dbReference type="GO" id="GO:0016410">
    <property type="term" value="F:N-acyltransferase activity"/>
    <property type="evidence" value="ECO:0007669"/>
    <property type="project" value="TreeGrafter"/>
</dbReference>
<comment type="similarity">
    <text evidence="1">Belongs to the H-rev107 family.</text>
</comment>
<dbReference type="Proteomes" id="UP000261340">
    <property type="component" value="Unplaced"/>
</dbReference>
<evidence type="ECO:0000256" key="1">
    <source>
        <dbReference type="ARBA" id="ARBA00007824"/>
    </source>
</evidence>
<dbReference type="OMA" id="FHRIHGK"/>
<dbReference type="Gene3D" id="3.90.1720.10">
    <property type="entry name" value="endopeptidase domain like (from Nostoc punctiforme)"/>
    <property type="match status" value="1"/>
</dbReference>
<evidence type="ECO:0000313" key="8">
    <source>
        <dbReference type="Proteomes" id="UP000261340"/>
    </source>
</evidence>
<dbReference type="InterPro" id="IPR007053">
    <property type="entry name" value="LRAT_dom"/>
</dbReference>
<name>A0A3Q0QRS1_AMPCI</name>
<evidence type="ECO:0000256" key="2">
    <source>
        <dbReference type="ARBA" id="ARBA00022679"/>
    </source>
</evidence>
<keyword evidence="4" id="KW-0443">Lipid metabolism</keyword>
<dbReference type="GO" id="GO:0008970">
    <property type="term" value="F:phospholipase A1 activity"/>
    <property type="evidence" value="ECO:0007669"/>
    <property type="project" value="TreeGrafter"/>
</dbReference>
<dbReference type="InterPro" id="IPR051496">
    <property type="entry name" value="H-rev107_PLA/AT"/>
</dbReference>
<keyword evidence="2" id="KW-0808">Transferase</keyword>
<organism evidence="7 8">
    <name type="scientific">Amphilophus citrinellus</name>
    <name type="common">Midas cichlid</name>
    <name type="synonym">Cichlasoma citrinellum</name>
    <dbReference type="NCBI Taxonomy" id="61819"/>
    <lineage>
        <taxon>Eukaryota</taxon>
        <taxon>Metazoa</taxon>
        <taxon>Chordata</taxon>
        <taxon>Craniata</taxon>
        <taxon>Vertebrata</taxon>
        <taxon>Euteleostomi</taxon>
        <taxon>Actinopterygii</taxon>
        <taxon>Neopterygii</taxon>
        <taxon>Teleostei</taxon>
        <taxon>Neoteleostei</taxon>
        <taxon>Acanthomorphata</taxon>
        <taxon>Ovalentaria</taxon>
        <taxon>Cichlomorphae</taxon>
        <taxon>Cichliformes</taxon>
        <taxon>Cichlidae</taxon>
        <taxon>New World cichlids</taxon>
        <taxon>Cichlasomatinae</taxon>
        <taxon>Heroini</taxon>
        <taxon>Amphilophus</taxon>
    </lineage>
</organism>
<keyword evidence="5" id="KW-1133">Transmembrane helix</keyword>
<sequence>SYKMRTVILVGLILHLVITVVKINGDVSNFFKFYFCFYAFGDIISFPRTFAKIKKSYKHFAVYVGPKTNLFGQGDKDLFHRIHGKYCVFGSLKNEAQHQKENYLDGKLNKSSDADIMKNIKVMMEYCGKYKLFRNNCEHLATYVRYGRAYSKQVSNKALTKIEAEDPEFQGILNKLETNSETEAQDWDQDQAAAAG</sequence>
<keyword evidence="3" id="KW-0378">Hydrolase</keyword>
<reference evidence="7" key="2">
    <citation type="submission" date="2025-09" db="UniProtKB">
        <authorList>
            <consortium name="Ensembl"/>
        </authorList>
    </citation>
    <scope>IDENTIFICATION</scope>
</reference>
<dbReference type="GO" id="GO:0005737">
    <property type="term" value="C:cytoplasm"/>
    <property type="evidence" value="ECO:0007669"/>
    <property type="project" value="TreeGrafter"/>
</dbReference>
<dbReference type="GeneTree" id="ENSGT01150000287039"/>
<evidence type="ECO:0000313" key="7">
    <source>
        <dbReference type="Ensembl" id="ENSACIP00000001027.1"/>
    </source>
</evidence>
<proteinExistence type="inferred from homology"/>
<protein>
    <recommendedName>
        <fullName evidence="6">LRAT domain-containing protein</fullName>
    </recommendedName>
</protein>
<dbReference type="GO" id="GO:0004623">
    <property type="term" value="F:phospholipase A2 activity"/>
    <property type="evidence" value="ECO:0007669"/>
    <property type="project" value="TreeGrafter"/>
</dbReference>
<dbReference type="PANTHER" id="PTHR13943">
    <property type="entry name" value="HRAS-LIKE SUPPRESSOR - RELATED"/>
    <property type="match status" value="1"/>
</dbReference>
<keyword evidence="5" id="KW-0472">Membrane</keyword>
<feature type="domain" description="LRAT" evidence="6">
    <location>
        <begin position="49"/>
        <end position="153"/>
    </location>
</feature>
<dbReference type="AlphaFoldDB" id="A0A3Q0QRS1"/>
<feature type="transmembrane region" description="Helical" evidence="5">
    <location>
        <begin position="7"/>
        <end position="25"/>
    </location>
</feature>
<evidence type="ECO:0000259" key="6">
    <source>
        <dbReference type="PROSITE" id="PS51934"/>
    </source>
</evidence>
<keyword evidence="8" id="KW-1185">Reference proteome</keyword>
<dbReference type="PROSITE" id="PS51934">
    <property type="entry name" value="LRAT"/>
    <property type="match status" value="1"/>
</dbReference>
<dbReference type="Pfam" id="PF04970">
    <property type="entry name" value="LRAT"/>
    <property type="match status" value="1"/>
</dbReference>
<keyword evidence="5" id="KW-0812">Transmembrane</keyword>
<dbReference type="PANTHER" id="PTHR13943:SF77">
    <property type="entry name" value="LRAT DOMAIN-CONTAINING PROTEIN"/>
    <property type="match status" value="1"/>
</dbReference>
<dbReference type="GO" id="GO:0070292">
    <property type="term" value="P:N-acylphosphatidylethanolamine metabolic process"/>
    <property type="evidence" value="ECO:0007669"/>
    <property type="project" value="TreeGrafter"/>
</dbReference>
<evidence type="ECO:0000256" key="4">
    <source>
        <dbReference type="ARBA" id="ARBA00023098"/>
    </source>
</evidence>
<dbReference type="Ensembl" id="ENSACIT00000001075.1">
    <property type="protein sequence ID" value="ENSACIP00000001027.1"/>
    <property type="gene ID" value="ENSACIG00000000877.1"/>
</dbReference>
<accession>A0A3Q0QRS1</accession>
<evidence type="ECO:0000256" key="5">
    <source>
        <dbReference type="SAM" id="Phobius"/>
    </source>
</evidence>
<evidence type="ECO:0000256" key="3">
    <source>
        <dbReference type="ARBA" id="ARBA00022801"/>
    </source>
</evidence>
<reference evidence="7" key="1">
    <citation type="submission" date="2025-08" db="UniProtKB">
        <authorList>
            <consortium name="Ensembl"/>
        </authorList>
    </citation>
    <scope>IDENTIFICATION</scope>
</reference>